<comment type="caution">
    <text evidence="2">The sequence shown here is derived from an EMBL/GenBank/DDBJ whole genome shotgun (WGS) entry which is preliminary data.</text>
</comment>
<sequence>MTGTITLTTTGTTGITAKAARKAGCVSRMAALVLAAAGLLAAPGLVRGAAAQPAATQEVPAAAAGEAARFSMQPVEGGLMKLDTRTGAMSFCSQRAGAWVCQAVPDDRAALEAEIGRLQARIAALEKGRGTTPGVPDIMAPPQQGGAGSSTRPDAPPKVAPPPEDDTKLTEDAQRQLDKAMDMAEHVFRRFLEMVDRFRREHGEGATTPQSAPQGVPPGKSEAL</sequence>
<feature type="compositionally biased region" description="Basic and acidic residues" evidence="1">
    <location>
        <begin position="165"/>
        <end position="179"/>
    </location>
</feature>
<feature type="region of interest" description="Disordered" evidence="1">
    <location>
        <begin position="128"/>
        <end position="179"/>
    </location>
</feature>
<organism evidence="2 3">
    <name type="scientific">Ancylobacter mangrovi</name>
    <dbReference type="NCBI Taxonomy" id="2972472"/>
    <lineage>
        <taxon>Bacteria</taxon>
        <taxon>Pseudomonadati</taxon>
        <taxon>Pseudomonadota</taxon>
        <taxon>Alphaproteobacteria</taxon>
        <taxon>Hyphomicrobiales</taxon>
        <taxon>Xanthobacteraceae</taxon>
        <taxon>Ancylobacter</taxon>
    </lineage>
</organism>
<dbReference type="Proteomes" id="UP001151088">
    <property type="component" value="Unassembled WGS sequence"/>
</dbReference>
<gene>
    <name evidence="2" type="ORF">NVS89_10215</name>
</gene>
<name>A0A9X2T6Y8_9HYPH</name>
<accession>A0A9X2T6Y8</accession>
<dbReference type="AlphaFoldDB" id="A0A9X2T6Y8"/>
<dbReference type="EMBL" id="JANTHZ010000003">
    <property type="protein sequence ID" value="MCS0495473.1"/>
    <property type="molecule type" value="Genomic_DNA"/>
</dbReference>
<keyword evidence="3" id="KW-1185">Reference proteome</keyword>
<proteinExistence type="predicted"/>
<evidence type="ECO:0000256" key="1">
    <source>
        <dbReference type="SAM" id="MobiDB-lite"/>
    </source>
</evidence>
<feature type="region of interest" description="Disordered" evidence="1">
    <location>
        <begin position="199"/>
        <end position="224"/>
    </location>
</feature>
<reference evidence="2" key="1">
    <citation type="submission" date="2022-08" db="EMBL/GenBank/DDBJ databases">
        <authorList>
            <person name="Li F."/>
        </authorList>
    </citation>
    <scope>NUCLEOTIDE SEQUENCE</scope>
    <source>
        <strain evidence="2">MQZ15Z-1</strain>
    </source>
</reference>
<protein>
    <submittedName>
        <fullName evidence="2">Uncharacterized protein</fullName>
    </submittedName>
</protein>
<dbReference type="RefSeq" id="WP_258732589.1">
    <property type="nucleotide sequence ID" value="NZ_JANTHZ010000003.1"/>
</dbReference>
<evidence type="ECO:0000313" key="3">
    <source>
        <dbReference type="Proteomes" id="UP001151088"/>
    </source>
</evidence>
<evidence type="ECO:0000313" key="2">
    <source>
        <dbReference type="EMBL" id="MCS0495473.1"/>
    </source>
</evidence>